<accession>A0A177UZL7</accession>
<organism evidence="3 4">
    <name type="scientific">Tilletia caries</name>
    <name type="common">wheat bunt fungus</name>
    <dbReference type="NCBI Taxonomy" id="13290"/>
    <lineage>
        <taxon>Eukaryota</taxon>
        <taxon>Fungi</taxon>
        <taxon>Dikarya</taxon>
        <taxon>Basidiomycota</taxon>
        <taxon>Ustilaginomycotina</taxon>
        <taxon>Exobasidiomycetes</taxon>
        <taxon>Tilletiales</taxon>
        <taxon>Tilletiaceae</taxon>
        <taxon>Tilletia</taxon>
    </lineage>
</organism>
<dbReference type="GO" id="GO:0070096">
    <property type="term" value="P:mitochondrial outer membrane translocase complex assembly"/>
    <property type="evidence" value="ECO:0007669"/>
    <property type="project" value="TreeGrafter"/>
</dbReference>
<protein>
    <submittedName>
        <fullName evidence="3">Uncharacterized protein</fullName>
    </submittedName>
</protein>
<dbReference type="InterPro" id="IPR013262">
    <property type="entry name" value="OMP_MIM1/TOM13_mt"/>
</dbReference>
<evidence type="ECO:0000313" key="4">
    <source>
        <dbReference type="Proteomes" id="UP000077671"/>
    </source>
</evidence>
<reference evidence="3" key="2">
    <citation type="journal article" date="2019" name="IMA Fungus">
        <title>Genome sequencing and comparison of five Tilletia species to identify candidate genes for the detection of regulated species infecting wheat.</title>
        <authorList>
            <person name="Nguyen H.D.T."/>
            <person name="Sultana T."/>
            <person name="Kesanakurti P."/>
            <person name="Hambleton S."/>
        </authorList>
    </citation>
    <scope>NUCLEOTIDE SEQUENCE</scope>
    <source>
        <strain evidence="3">DAOMC 238032</strain>
    </source>
</reference>
<comment type="caution">
    <text evidence="3">The sequence shown here is derived from an EMBL/GenBank/DDBJ whole genome shotgun (WGS) entry which is preliminary data.</text>
</comment>
<feature type="region of interest" description="Disordered" evidence="1">
    <location>
        <begin position="249"/>
        <end position="274"/>
    </location>
</feature>
<feature type="region of interest" description="Disordered" evidence="1">
    <location>
        <begin position="50"/>
        <end position="181"/>
    </location>
</feature>
<feature type="compositionally biased region" description="Polar residues" evidence="1">
    <location>
        <begin position="63"/>
        <end position="75"/>
    </location>
</feature>
<dbReference type="PANTHER" id="PTHR28241:SF1">
    <property type="entry name" value="MITOCHONDRIAL IMPORT PROTEIN 1"/>
    <property type="match status" value="1"/>
</dbReference>
<evidence type="ECO:0000256" key="2">
    <source>
        <dbReference type="SAM" id="SignalP"/>
    </source>
</evidence>
<dbReference type="GO" id="GO:0045040">
    <property type="term" value="P:protein insertion into mitochondrial outer membrane"/>
    <property type="evidence" value="ECO:0007669"/>
    <property type="project" value="TreeGrafter"/>
</dbReference>
<gene>
    <name evidence="3" type="ORF">A4X03_0g5226</name>
</gene>
<evidence type="ECO:0000256" key="1">
    <source>
        <dbReference type="SAM" id="MobiDB-lite"/>
    </source>
</evidence>
<dbReference type="PANTHER" id="PTHR28241">
    <property type="entry name" value="MITOCHONDRIAL IMPORT PROTEIN 1"/>
    <property type="match status" value="1"/>
</dbReference>
<feature type="signal peptide" evidence="2">
    <location>
        <begin position="1"/>
        <end position="19"/>
    </location>
</feature>
<reference evidence="3" key="1">
    <citation type="submission" date="2016-04" db="EMBL/GenBank/DDBJ databases">
        <authorList>
            <person name="Nguyen H.D."/>
            <person name="Kesanakurti P."/>
            <person name="Cullis J."/>
            <person name="Levesque C.A."/>
            <person name="Hambleton S."/>
        </authorList>
    </citation>
    <scope>NUCLEOTIDE SEQUENCE</scope>
    <source>
        <strain evidence="3">DAOMC 238032</strain>
    </source>
</reference>
<sequence>MAFTLCFLSMSTTSTIVTASPPNSLLEIPLHPRTAHLNDSLLTVILRDPTSTQMSSHNEKESSAPSGTTPNSGAPLTTRHHEGETDTVPTASATGAPRIFARHTEQSDRHHRGKKLGERASASRRARREQRSSSGYEGNGEESESEFEEEDEDGEDEDEDEEDEDRAAPPEMAPSGSLTLAAFSPSSGMPIPRRAALIATAVAINLGLPFVNGIMLGFGEIVARTFLAPWIGVVLGPLMPARFGHASRFGSSQNRGTGTGGAGLGMAQRERREL</sequence>
<proteinExistence type="predicted"/>
<dbReference type="AlphaFoldDB" id="A0A177UZL7"/>
<dbReference type="GO" id="GO:0005741">
    <property type="term" value="C:mitochondrial outer membrane"/>
    <property type="evidence" value="ECO:0007669"/>
    <property type="project" value="InterPro"/>
</dbReference>
<keyword evidence="2" id="KW-0732">Signal</keyword>
<dbReference type="EMBL" id="LWDD02000801">
    <property type="protein sequence ID" value="KAE8256622.1"/>
    <property type="molecule type" value="Genomic_DNA"/>
</dbReference>
<feature type="compositionally biased region" description="Acidic residues" evidence="1">
    <location>
        <begin position="139"/>
        <end position="165"/>
    </location>
</feature>
<name>A0A177UZL7_9BASI</name>
<feature type="chain" id="PRO_5043523044" evidence="2">
    <location>
        <begin position="20"/>
        <end position="274"/>
    </location>
</feature>
<dbReference type="Proteomes" id="UP000077671">
    <property type="component" value="Unassembled WGS sequence"/>
</dbReference>
<dbReference type="Pfam" id="PF08219">
    <property type="entry name" value="TOM13"/>
    <property type="match status" value="1"/>
</dbReference>
<evidence type="ECO:0000313" key="3">
    <source>
        <dbReference type="EMBL" id="KAE8256622.1"/>
    </source>
</evidence>